<reference evidence="2 3" key="1">
    <citation type="submission" date="2021-03" db="EMBL/GenBank/DDBJ databases">
        <title>Genomic Encyclopedia of Type Strains, Phase IV (KMG-IV): sequencing the most valuable type-strain genomes for metagenomic binning, comparative biology and taxonomic classification.</title>
        <authorList>
            <person name="Goeker M."/>
        </authorList>
    </citation>
    <scope>NUCLEOTIDE SEQUENCE [LARGE SCALE GENOMIC DNA]</scope>
    <source>
        <strain evidence="2 3">DSM 26048</strain>
    </source>
</reference>
<evidence type="ECO:0000256" key="1">
    <source>
        <dbReference type="SAM" id="Phobius"/>
    </source>
</evidence>
<sequence>MTLVSPAGIILLVVVFFTASVYYPVNLEAI</sequence>
<keyword evidence="3" id="KW-1185">Reference proteome</keyword>
<keyword evidence="1" id="KW-1133">Transmembrane helix</keyword>
<dbReference type="Proteomes" id="UP001519287">
    <property type="component" value="Unassembled WGS sequence"/>
</dbReference>
<evidence type="ECO:0000313" key="2">
    <source>
        <dbReference type="EMBL" id="MBP1990506.1"/>
    </source>
</evidence>
<gene>
    <name evidence="2" type="ORF">J2Z66_002112</name>
</gene>
<dbReference type="EMBL" id="JAGGLB010000005">
    <property type="protein sequence ID" value="MBP1990506.1"/>
    <property type="molecule type" value="Genomic_DNA"/>
</dbReference>
<name>A0ABS4IUG3_9BACL</name>
<keyword evidence="1" id="KW-0812">Transmembrane</keyword>
<accession>A0ABS4IUG3</accession>
<proteinExistence type="predicted"/>
<keyword evidence="1" id="KW-0472">Membrane</keyword>
<organism evidence="2 3">
    <name type="scientific">Paenibacillus eucommiae</name>
    <dbReference type="NCBI Taxonomy" id="1355755"/>
    <lineage>
        <taxon>Bacteria</taxon>
        <taxon>Bacillati</taxon>
        <taxon>Bacillota</taxon>
        <taxon>Bacilli</taxon>
        <taxon>Bacillales</taxon>
        <taxon>Paenibacillaceae</taxon>
        <taxon>Paenibacillus</taxon>
    </lineage>
</organism>
<evidence type="ECO:0000313" key="3">
    <source>
        <dbReference type="Proteomes" id="UP001519287"/>
    </source>
</evidence>
<comment type="caution">
    <text evidence="2">The sequence shown here is derived from an EMBL/GenBank/DDBJ whole genome shotgun (WGS) entry which is preliminary data.</text>
</comment>
<protein>
    <submittedName>
        <fullName evidence="2">Uncharacterized protein</fullName>
    </submittedName>
</protein>
<feature type="transmembrane region" description="Helical" evidence="1">
    <location>
        <begin position="6"/>
        <end position="25"/>
    </location>
</feature>